<evidence type="ECO:0000313" key="3">
    <source>
        <dbReference type="Proteomes" id="UP001194468"/>
    </source>
</evidence>
<reference evidence="2" key="2">
    <citation type="journal article" date="2020" name="Nat. Commun.">
        <title>Large-scale genome sequencing of mycorrhizal fungi provides insights into the early evolution of symbiotic traits.</title>
        <authorList>
            <person name="Miyauchi S."/>
            <person name="Kiss E."/>
            <person name="Kuo A."/>
            <person name="Drula E."/>
            <person name="Kohler A."/>
            <person name="Sanchez-Garcia M."/>
            <person name="Morin E."/>
            <person name="Andreopoulos B."/>
            <person name="Barry K.W."/>
            <person name="Bonito G."/>
            <person name="Buee M."/>
            <person name="Carver A."/>
            <person name="Chen C."/>
            <person name="Cichocki N."/>
            <person name="Clum A."/>
            <person name="Culley D."/>
            <person name="Crous P.W."/>
            <person name="Fauchery L."/>
            <person name="Girlanda M."/>
            <person name="Hayes R.D."/>
            <person name="Keri Z."/>
            <person name="LaButti K."/>
            <person name="Lipzen A."/>
            <person name="Lombard V."/>
            <person name="Magnuson J."/>
            <person name="Maillard F."/>
            <person name="Murat C."/>
            <person name="Nolan M."/>
            <person name="Ohm R.A."/>
            <person name="Pangilinan J."/>
            <person name="Pereira M.F."/>
            <person name="Perotto S."/>
            <person name="Peter M."/>
            <person name="Pfister S."/>
            <person name="Riley R."/>
            <person name="Sitrit Y."/>
            <person name="Stielow J.B."/>
            <person name="Szollosi G."/>
            <person name="Zifcakova L."/>
            <person name="Stursova M."/>
            <person name="Spatafora J.W."/>
            <person name="Tedersoo L."/>
            <person name="Vaario L.M."/>
            <person name="Yamada A."/>
            <person name="Yan M."/>
            <person name="Wang P."/>
            <person name="Xu J."/>
            <person name="Bruns T."/>
            <person name="Baldrian P."/>
            <person name="Vilgalys R."/>
            <person name="Dunand C."/>
            <person name="Henrissat B."/>
            <person name="Grigoriev I.V."/>
            <person name="Hibbett D."/>
            <person name="Nagy L.G."/>
            <person name="Martin F.M."/>
        </authorList>
    </citation>
    <scope>NUCLEOTIDE SEQUENCE</scope>
    <source>
        <strain evidence="2">BED1</strain>
    </source>
</reference>
<keyword evidence="3" id="KW-1185">Reference proteome</keyword>
<organism evidence="2 3">
    <name type="scientific">Boletus edulis BED1</name>
    <dbReference type="NCBI Taxonomy" id="1328754"/>
    <lineage>
        <taxon>Eukaryota</taxon>
        <taxon>Fungi</taxon>
        <taxon>Dikarya</taxon>
        <taxon>Basidiomycota</taxon>
        <taxon>Agaricomycotina</taxon>
        <taxon>Agaricomycetes</taxon>
        <taxon>Agaricomycetidae</taxon>
        <taxon>Boletales</taxon>
        <taxon>Boletineae</taxon>
        <taxon>Boletaceae</taxon>
        <taxon>Boletoideae</taxon>
        <taxon>Boletus</taxon>
    </lineage>
</organism>
<evidence type="ECO:0000313" key="2">
    <source>
        <dbReference type="EMBL" id="KAF8422135.1"/>
    </source>
</evidence>
<feature type="compositionally biased region" description="Basic and acidic residues" evidence="1">
    <location>
        <begin position="34"/>
        <end position="44"/>
    </location>
</feature>
<proteinExistence type="predicted"/>
<feature type="region of interest" description="Disordered" evidence="1">
    <location>
        <begin position="33"/>
        <end position="68"/>
    </location>
</feature>
<dbReference type="AlphaFoldDB" id="A0AAD4BE89"/>
<sequence>MWHYHQECLPPRPIDAYVECTFVRNIFSLYEKTPGSDDREDTASRWHTGSRRPSNALNDLCKGLSDPF</sequence>
<evidence type="ECO:0000256" key="1">
    <source>
        <dbReference type="SAM" id="MobiDB-lite"/>
    </source>
</evidence>
<comment type="caution">
    <text evidence="2">The sequence shown here is derived from an EMBL/GenBank/DDBJ whole genome shotgun (WGS) entry which is preliminary data.</text>
</comment>
<name>A0AAD4BE89_BOLED</name>
<dbReference type="Proteomes" id="UP001194468">
    <property type="component" value="Unassembled WGS sequence"/>
</dbReference>
<accession>A0AAD4BE89</accession>
<dbReference type="EMBL" id="WHUW01000132">
    <property type="protein sequence ID" value="KAF8422135.1"/>
    <property type="molecule type" value="Genomic_DNA"/>
</dbReference>
<reference evidence="2" key="1">
    <citation type="submission" date="2019-10" db="EMBL/GenBank/DDBJ databases">
        <authorList>
            <consortium name="DOE Joint Genome Institute"/>
            <person name="Kuo A."/>
            <person name="Miyauchi S."/>
            <person name="Kiss E."/>
            <person name="Drula E."/>
            <person name="Kohler A."/>
            <person name="Sanchez-Garcia M."/>
            <person name="Andreopoulos B."/>
            <person name="Barry K.W."/>
            <person name="Bonito G."/>
            <person name="Buee M."/>
            <person name="Carver A."/>
            <person name="Chen C."/>
            <person name="Cichocki N."/>
            <person name="Clum A."/>
            <person name="Culley D."/>
            <person name="Crous P.W."/>
            <person name="Fauchery L."/>
            <person name="Girlanda M."/>
            <person name="Hayes R."/>
            <person name="Keri Z."/>
            <person name="LaButti K."/>
            <person name="Lipzen A."/>
            <person name="Lombard V."/>
            <person name="Magnuson J."/>
            <person name="Maillard F."/>
            <person name="Morin E."/>
            <person name="Murat C."/>
            <person name="Nolan M."/>
            <person name="Ohm R."/>
            <person name="Pangilinan J."/>
            <person name="Pereira M."/>
            <person name="Perotto S."/>
            <person name="Peter M."/>
            <person name="Riley R."/>
            <person name="Sitrit Y."/>
            <person name="Stielow B."/>
            <person name="Szollosi G."/>
            <person name="Zifcakova L."/>
            <person name="Stursova M."/>
            <person name="Spatafora J.W."/>
            <person name="Tedersoo L."/>
            <person name="Vaario L.-M."/>
            <person name="Yamada A."/>
            <person name="Yan M."/>
            <person name="Wang P."/>
            <person name="Xu J."/>
            <person name="Bruns T."/>
            <person name="Baldrian P."/>
            <person name="Vilgalys R."/>
            <person name="Henrissat B."/>
            <person name="Grigoriev I.V."/>
            <person name="Hibbett D."/>
            <person name="Nagy L.G."/>
            <person name="Martin F.M."/>
        </authorList>
    </citation>
    <scope>NUCLEOTIDE SEQUENCE</scope>
    <source>
        <strain evidence="2">BED1</strain>
    </source>
</reference>
<gene>
    <name evidence="2" type="ORF">L210DRAFT_953322</name>
</gene>
<feature type="non-terminal residue" evidence="2">
    <location>
        <position position="68"/>
    </location>
</feature>
<feature type="compositionally biased region" description="Polar residues" evidence="1">
    <location>
        <begin position="45"/>
        <end position="57"/>
    </location>
</feature>
<protein>
    <submittedName>
        <fullName evidence="2">Uncharacterized protein</fullName>
    </submittedName>
</protein>